<dbReference type="GO" id="GO:0051607">
    <property type="term" value="P:defense response to virus"/>
    <property type="evidence" value="ECO:0007669"/>
    <property type="project" value="UniProtKB-KW"/>
</dbReference>
<dbReference type="eggNOG" id="COG1583">
    <property type="taxonomic scope" value="Bacteria"/>
</dbReference>
<dbReference type="STRING" id="857293.CAAU_2726"/>
<dbReference type="NCBIfam" id="TIGR01877">
    <property type="entry name" value="cas_cas6"/>
    <property type="match status" value="1"/>
</dbReference>
<evidence type="ECO:0000259" key="2">
    <source>
        <dbReference type="Pfam" id="PF01881"/>
    </source>
</evidence>
<dbReference type="PANTHER" id="PTHR36984:SF3">
    <property type="entry name" value="CRISPR-ASSOCIATED ENDORIBONUCLEASE CAS6"/>
    <property type="match status" value="1"/>
</dbReference>
<comment type="caution">
    <text evidence="3">The sequence shown here is derived from an EMBL/GenBank/DDBJ whole genome shotgun (WGS) entry which is preliminary data.</text>
</comment>
<proteinExistence type="predicted"/>
<dbReference type="EMBL" id="CAKP01000159">
    <property type="protein sequence ID" value="CCJ34809.1"/>
    <property type="molecule type" value="Genomic_DNA"/>
</dbReference>
<dbReference type="InterPro" id="IPR045747">
    <property type="entry name" value="CRISPR-assoc_prot_Cas6_N_sf"/>
</dbReference>
<evidence type="ECO:0000256" key="1">
    <source>
        <dbReference type="ARBA" id="ARBA00023118"/>
    </source>
</evidence>
<dbReference type="PANTHER" id="PTHR36984">
    <property type="entry name" value="CRISPR-ASSOCIATED ENDORIBONUCLEASE CAS6 1"/>
    <property type="match status" value="1"/>
</dbReference>
<dbReference type="InterPro" id="IPR049435">
    <property type="entry name" value="Cas_Cas6_C"/>
</dbReference>
<dbReference type="Pfam" id="PF01881">
    <property type="entry name" value="Cas_Cas6_C"/>
    <property type="match status" value="1"/>
</dbReference>
<evidence type="ECO:0000313" key="3">
    <source>
        <dbReference type="EMBL" id="CCJ34809.1"/>
    </source>
</evidence>
<feature type="domain" description="CRISPR associated protein Cas6 C-terminal" evidence="2">
    <location>
        <begin position="99"/>
        <end position="222"/>
    </location>
</feature>
<reference evidence="3 4" key="1">
    <citation type="journal article" date="2011" name="J. Bacteriol.">
        <title>Draft genome sequence of Caloramator australicus strain RC3T, a thermoanaerobe from the Great Artesian Basin of Australia.</title>
        <authorList>
            <person name="Ogg C.D."/>
            <person name="Patel B.K.C."/>
        </authorList>
    </citation>
    <scope>NUCLEOTIDE SEQUENCE [LARGE SCALE GENOMIC DNA]</scope>
    <source>
        <strain evidence="3 4">RC3</strain>
    </source>
</reference>
<evidence type="ECO:0000313" key="4">
    <source>
        <dbReference type="Proteomes" id="UP000007652"/>
    </source>
</evidence>
<protein>
    <recommendedName>
        <fullName evidence="2">CRISPR associated protein Cas6 C-terminal domain-containing protein</fullName>
    </recommendedName>
</protein>
<gene>
    <name evidence="3" type="ORF">CAAU_2726</name>
</gene>
<keyword evidence="4" id="KW-1185">Reference proteome</keyword>
<dbReference type="GO" id="GO:0016788">
    <property type="term" value="F:hydrolase activity, acting on ester bonds"/>
    <property type="evidence" value="ECO:0007669"/>
    <property type="project" value="InterPro"/>
</dbReference>
<dbReference type="CDD" id="cd21140">
    <property type="entry name" value="Cas6_I-like"/>
    <property type="match status" value="1"/>
</dbReference>
<dbReference type="Gene3D" id="3.30.70.1900">
    <property type="match status" value="1"/>
</dbReference>
<dbReference type="InterPro" id="IPR010156">
    <property type="entry name" value="CRISPR-assoc_prot_Cas6"/>
</dbReference>
<accession>I7J6X4</accession>
<dbReference type="AlphaFoldDB" id="I7J6X4"/>
<dbReference type="Proteomes" id="UP000007652">
    <property type="component" value="Unassembled WGS sequence"/>
</dbReference>
<keyword evidence="1" id="KW-0051">Antiviral defense</keyword>
<dbReference type="Gene3D" id="3.30.70.1890">
    <property type="match status" value="1"/>
</dbReference>
<sequence>MLFISLIKESLKRVDKEYFNNLFYFNEKSNKKSKNYSFAVRLDKFRLKDECFIIDGNVSLILTSPDIEFFINFYNGLLGIDEFNYKEFNLKREKIYLLKEKQINNSEVIFKTLSPICVKDKMGKYLDIDDKRFNEEINYIANVTLRNFRGEALKRELNFEPLNMQKVVVKVDDHFFEKGNKYYGVNSYKGVFKLTGDMEDLNLLYQLGLSFRRNQGFGMLEVV</sequence>
<name>I7J6X4_9CLOT</name>
<organism evidence="3 4">
    <name type="scientific">Caloramator australicus RC3</name>
    <dbReference type="NCBI Taxonomy" id="857293"/>
    <lineage>
        <taxon>Bacteria</taxon>
        <taxon>Bacillati</taxon>
        <taxon>Bacillota</taxon>
        <taxon>Clostridia</taxon>
        <taxon>Eubacteriales</taxon>
        <taxon>Clostridiaceae</taxon>
        <taxon>Caloramator</taxon>
    </lineage>
</organism>